<name>A0A3D9SFG0_9BACL</name>
<dbReference type="AlphaFoldDB" id="A0A3D9SFG0"/>
<protein>
    <recommendedName>
        <fullName evidence="3">Lipoprotein</fullName>
    </recommendedName>
</protein>
<dbReference type="OrthoDB" id="2601457at2"/>
<evidence type="ECO:0008006" key="3">
    <source>
        <dbReference type="Google" id="ProtNLM"/>
    </source>
</evidence>
<proteinExistence type="predicted"/>
<gene>
    <name evidence="1" type="ORF">A8990_101438</name>
</gene>
<comment type="caution">
    <text evidence="1">The sequence shown here is derived from an EMBL/GenBank/DDBJ whole genome shotgun (WGS) entry which is preliminary data.</text>
</comment>
<keyword evidence="2" id="KW-1185">Reference proteome</keyword>
<organism evidence="1 2">
    <name type="scientific">Paenibacillus taihuensis</name>
    <dbReference type="NCBI Taxonomy" id="1156355"/>
    <lineage>
        <taxon>Bacteria</taxon>
        <taxon>Bacillati</taxon>
        <taxon>Bacillota</taxon>
        <taxon>Bacilli</taxon>
        <taxon>Bacillales</taxon>
        <taxon>Paenibacillaceae</taxon>
        <taxon>Paenibacillus</taxon>
    </lineage>
</organism>
<sequence length="212" mass="24085">MRKTWISVMLILFLVAIVTGCGQTSPYGTPVPIKQLKWGMNEKETMTRLGITEKEITATSNGFMLKERIELYNRPAEVNFLFSEHFLLGITAIFKPADVAFVEQEITKQRGPGEPQYNAKNELIQLSWNDGLLQDNKKWLAVVEKIYRDNGMKATENPMEDGVNVTGKPITSWVLILDKNSPRYGVVSFYGQVAAMLNYPERFFPTGKVEKE</sequence>
<accession>A0A3D9SFG0</accession>
<reference evidence="1 2" key="1">
    <citation type="submission" date="2018-08" db="EMBL/GenBank/DDBJ databases">
        <title>Genomic Encyclopedia of Type Strains, Phase III (KMG-III): the genomes of soil and plant-associated and newly described type strains.</title>
        <authorList>
            <person name="Whitman W."/>
        </authorList>
    </citation>
    <scope>NUCLEOTIDE SEQUENCE [LARGE SCALE GENOMIC DNA]</scope>
    <source>
        <strain evidence="1 2">CGMCC 1.10966</strain>
    </source>
</reference>
<dbReference type="RefSeq" id="WP_116187341.1">
    <property type="nucleotide sequence ID" value="NZ_QTTN01000001.1"/>
</dbReference>
<dbReference type="EMBL" id="QTTN01000001">
    <property type="protein sequence ID" value="REE94642.1"/>
    <property type="molecule type" value="Genomic_DNA"/>
</dbReference>
<evidence type="ECO:0000313" key="1">
    <source>
        <dbReference type="EMBL" id="REE94642.1"/>
    </source>
</evidence>
<dbReference type="PROSITE" id="PS51257">
    <property type="entry name" value="PROKAR_LIPOPROTEIN"/>
    <property type="match status" value="1"/>
</dbReference>
<evidence type="ECO:0000313" key="2">
    <source>
        <dbReference type="Proteomes" id="UP000256304"/>
    </source>
</evidence>
<dbReference type="Proteomes" id="UP000256304">
    <property type="component" value="Unassembled WGS sequence"/>
</dbReference>